<gene>
    <name evidence="9" type="ORF">FZ942_13580</name>
</gene>
<dbReference type="AlphaFoldDB" id="A0A5A9GP01"/>
<feature type="transmembrane region" description="Helical" evidence="7">
    <location>
        <begin position="131"/>
        <end position="150"/>
    </location>
</feature>
<dbReference type="RefSeq" id="WP_149231584.1">
    <property type="nucleotide sequence ID" value="NZ_JALJXJ010000005.1"/>
</dbReference>
<evidence type="ECO:0000313" key="10">
    <source>
        <dbReference type="Proteomes" id="UP000324927"/>
    </source>
</evidence>
<feature type="transmembrane region" description="Helical" evidence="7">
    <location>
        <begin position="180"/>
        <end position="205"/>
    </location>
</feature>
<comment type="subcellular location">
    <subcellularLocation>
        <location evidence="1 7">Cell membrane</location>
        <topology evidence="1 7">Multi-pass membrane protein</topology>
    </subcellularLocation>
</comment>
<proteinExistence type="inferred from homology"/>
<evidence type="ECO:0000256" key="6">
    <source>
        <dbReference type="ARBA" id="ARBA00023136"/>
    </source>
</evidence>
<keyword evidence="4 7" id="KW-0812">Transmembrane</keyword>
<keyword evidence="10" id="KW-1185">Reference proteome</keyword>
<feature type="transmembrane region" description="Helical" evidence="7">
    <location>
        <begin position="225"/>
        <end position="245"/>
    </location>
</feature>
<keyword evidence="3" id="KW-1003">Cell membrane</keyword>
<dbReference type="GO" id="GO:0055085">
    <property type="term" value="P:transmembrane transport"/>
    <property type="evidence" value="ECO:0007669"/>
    <property type="project" value="InterPro"/>
</dbReference>
<evidence type="ECO:0000256" key="2">
    <source>
        <dbReference type="ARBA" id="ARBA00022448"/>
    </source>
</evidence>
<name>A0A5A9GP01_AZOLI</name>
<evidence type="ECO:0000256" key="5">
    <source>
        <dbReference type="ARBA" id="ARBA00022989"/>
    </source>
</evidence>
<dbReference type="EMBL" id="VTTN01000004">
    <property type="protein sequence ID" value="KAA0596188.1"/>
    <property type="molecule type" value="Genomic_DNA"/>
</dbReference>
<dbReference type="Proteomes" id="UP000324927">
    <property type="component" value="Unassembled WGS sequence"/>
</dbReference>
<evidence type="ECO:0000256" key="3">
    <source>
        <dbReference type="ARBA" id="ARBA00022475"/>
    </source>
</evidence>
<sequence>MRKVRLRDAVWLPWLVTPCLLAAGLLAWHGFVTAWNISPFILPAPRPVLEEWAALLSSRRAWSHTAMTFAGAVAGFLLAAVLGVATGILLSLSPTLERLSRPFIVAFQVLPKVALIPLFVVWMGFGLGPKILTSAILPFYPIMMNTLLGIRSVPEGLRDLMVSFDAGRFQLLRRLEFPHALPYIVTGLEVGIVLALVGTVVAEFVSGSSGLGYLLVSRINSYETAQMFAIVLQLCLLGLVLYAGVAGLRRLLVPRFTPPRSD</sequence>
<reference evidence="9 10" key="1">
    <citation type="submission" date="2019-08" db="EMBL/GenBank/DDBJ databases">
        <authorList>
            <person name="Grouzdev D."/>
            <person name="Tikhonova E."/>
            <person name="Kravchenko I."/>
        </authorList>
    </citation>
    <scope>NUCLEOTIDE SEQUENCE [LARGE SCALE GENOMIC DNA]</scope>
    <source>
        <strain evidence="9 10">59b</strain>
    </source>
</reference>
<feature type="transmembrane region" description="Helical" evidence="7">
    <location>
        <begin position="104"/>
        <end position="125"/>
    </location>
</feature>
<evidence type="ECO:0000256" key="7">
    <source>
        <dbReference type="RuleBase" id="RU363032"/>
    </source>
</evidence>
<organism evidence="9 10">
    <name type="scientific">Azospirillum lipoferum</name>
    <dbReference type="NCBI Taxonomy" id="193"/>
    <lineage>
        <taxon>Bacteria</taxon>
        <taxon>Pseudomonadati</taxon>
        <taxon>Pseudomonadota</taxon>
        <taxon>Alphaproteobacteria</taxon>
        <taxon>Rhodospirillales</taxon>
        <taxon>Azospirillaceae</taxon>
        <taxon>Azospirillum</taxon>
    </lineage>
</organism>
<protein>
    <submittedName>
        <fullName evidence="9">ABC transporter permease</fullName>
    </submittedName>
</protein>
<dbReference type="Gene3D" id="1.10.3720.10">
    <property type="entry name" value="MetI-like"/>
    <property type="match status" value="1"/>
</dbReference>
<dbReference type="SUPFAM" id="SSF161098">
    <property type="entry name" value="MetI-like"/>
    <property type="match status" value="1"/>
</dbReference>
<dbReference type="CDD" id="cd06261">
    <property type="entry name" value="TM_PBP2"/>
    <property type="match status" value="1"/>
</dbReference>
<dbReference type="PANTHER" id="PTHR30151">
    <property type="entry name" value="ALKANE SULFONATE ABC TRANSPORTER-RELATED, MEMBRANE SUBUNIT"/>
    <property type="match status" value="1"/>
</dbReference>
<feature type="transmembrane region" description="Helical" evidence="7">
    <location>
        <begin position="12"/>
        <end position="31"/>
    </location>
</feature>
<dbReference type="InterPro" id="IPR035906">
    <property type="entry name" value="MetI-like_sf"/>
</dbReference>
<comment type="similarity">
    <text evidence="7">Belongs to the binding-protein-dependent transport system permease family.</text>
</comment>
<dbReference type="OrthoDB" id="9786495at2"/>
<evidence type="ECO:0000256" key="1">
    <source>
        <dbReference type="ARBA" id="ARBA00004651"/>
    </source>
</evidence>
<dbReference type="GO" id="GO:0005886">
    <property type="term" value="C:plasma membrane"/>
    <property type="evidence" value="ECO:0007669"/>
    <property type="project" value="UniProtKB-SubCell"/>
</dbReference>
<keyword evidence="2 7" id="KW-0813">Transport</keyword>
<evidence type="ECO:0000259" key="8">
    <source>
        <dbReference type="PROSITE" id="PS50928"/>
    </source>
</evidence>
<accession>A0A5A9GP01</accession>
<dbReference type="PROSITE" id="PS50928">
    <property type="entry name" value="ABC_TM1"/>
    <property type="match status" value="1"/>
</dbReference>
<evidence type="ECO:0000313" key="9">
    <source>
        <dbReference type="EMBL" id="KAA0596188.1"/>
    </source>
</evidence>
<keyword evidence="5 7" id="KW-1133">Transmembrane helix</keyword>
<dbReference type="InterPro" id="IPR000515">
    <property type="entry name" value="MetI-like"/>
</dbReference>
<feature type="transmembrane region" description="Helical" evidence="7">
    <location>
        <begin position="66"/>
        <end position="92"/>
    </location>
</feature>
<keyword evidence="6 7" id="KW-0472">Membrane</keyword>
<feature type="domain" description="ABC transmembrane type-1" evidence="8">
    <location>
        <begin position="65"/>
        <end position="243"/>
    </location>
</feature>
<dbReference type="PANTHER" id="PTHR30151:SF20">
    <property type="entry name" value="ABC TRANSPORTER PERMEASE PROTEIN HI_0355-RELATED"/>
    <property type="match status" value="1"/>
</dbReference>
<evidence type="ECO:0000256" key="4">
    <source>
        <dbReference type="ARBA" id="ARBA00022692"/>
    </source>
</evidence>
<dbReference type="Pfam" id="PF00528">
    <property type="entry name" value="BPD_transp_1"/>
    <property type="match status" value="1"/>
</dbReference>
<comment type="caution">
    <text evidence="9">The sequence shown here is derived from an EMBL/GenBank/DDBJ whole genome shotgun (WGS) entry which is preliminary data.</text>
</comment>